<dbReference type="AlphaFoldDB" id="A0A0A1TZB2"/>
<dbReference type="CDD" id="cd18787">
    <property type="entry name" value="SF2_C_DEAD"/>
    <property type="match status" value="1"/>
</dbReference>
<keyword evidence="12" id="KW-1185">Reference proteome</keyword>
<reference evidence="11 12" key="1">
    <citation type="submission" date="2012-10" db="EMBL/GenBank/DDBJ databases">
        <authorList>
            <person name="Zafar N."/>
            <person name="Inman J."/>
            <person name="Hall N."/>
            <person name="Lorenzi H."/>
            <person name="Caler E."/>
        </authorList>
    </citation>
    <scope>NUCLEOTIDE SEQUENCE [LARGE SCALE GENOMIC DNA]</scope>
    <source>
        <strain evidence="11 12">IP1</strain>
    </source>
</reference>
<feature type="domain" description="Helicase ATP-binding" evidence="8">
    <location>
        <begin position="56"/>
        <end position="233"/>
    </location>
</feature>
<dbReference type="EC" id="3.6.4.13" evidence="7"/>
<name>A0A0A1TZB2_ENTIV</name>
<gene>
    <name evidence="11" type="ORF">EIN_044520</name>
</gene>
<keyword evidence="5 7" id="KW-0694">RNA-binding</keyword>
<dbReference type="Pfam" id="PF00271">
    <property type="entry name" value="Helicase_C"/>
    <property type="match status" value="1"/>
</dbReference>
<comment type="catalytic activity">
    <reaction evidence="7">
        <text>ATP + H2O = ADP + phosphate + H(+)</text>
        <dbReference type="Rhea" id="RHEA:13065"/>
        <dbReference type="ChEBI" id="CHEBI:15377"/>
        <dbReference type="ChEBI" id="CHEBI:15378"/>
        <dbReference type="ChEBI" id="CHEBI:30616"/>
        <dbReference type="ChEBI" id="CHEBI:43474"/>
        <dbReference type="ChEBI" id="CHEBI:456216"/>
        <dbReference type="EC" id="3.6.4.13"/>
    </reaction>
</comment>
<evidence type="ECO:0000259" key="8">
    <source>
        <dbReference type="PROSITE" id="PS51192"/>
    </source>
</evidence>
<evidence type="ECO:0000256" key="3">
    <source>
        <dbReference type="ARBA" id="ARBA00022806"/>
    </source>
</evidence>
<comment type="domain">
    <text evidence="7">The Q motif is unique to and characteristic of the DEAD box family of RNA helicases and controls ATP binding and hydrolysis.</text>
</comment>
<comment type="similarity">
    <text evidence="7">Belongs to the DEAD box helicase family.</text>
</comment>
<dbReference type="EMBL" id="KB206902">
    <property type="protein sequence ID" value="ELP86894.1"/>
    <property type="molecule type" value="Genomic_DNA"/>
</dbReference>
<evidence type="ECO:0000256" key="1">
    <source>
        <dbReference type="ARBA" id="ARBA00022741"/>
    </source>
</evidence>
<dbReference type="InterPro" id="IPR014014">
    <property type="entry name" value="RNA_helicase_DEAD_Q_motif"/>
</dbReference>
<sequence length="450" mass="50821">MSIAPADSVIRDEEIIVYGGETKITSFFDYPFKDELLDGIASMHYEKPSKIQEFAIPILLKGKDLVMQSQSGSGKTMAFLLSALQKIDYTTPQCQVVIILNTRELTRQTADVFDLLTEQIETATRLICLPGYEIQDTCAQFYIGTALSVQKAMMQGMEEQKFNPNDVKFFIVDEADAILDDTPMDATTMTPYTCLKNIKQILPTTVQTILVSATHPQNMARLEKYFVKSDHATILINQDEVPKSIRQLFVVSPLNQRAQNLLEVVKVLSRVNPSQNSVDVLEMGVGQAIIFVNRKEEAVMLCQFLNTNGIPSGILMSGDNTMRDDMIDAFRGFKIRYLITTDVIARGIDILTVNFVVNFSIPVSYPTKCFDVTTYIHRVGRTGRIGMKGIALSFLDPSQKKEFVDKTRQNMFEVDEFSMSLVDQIPKFLLANEQHNKEIRDKYGEENLTF</sequence>
<evidence type="ECO:0000256" key="2">
    <source>
        <dbReference type="ARBA" id="ARBA00022801"/>
    </source>
</evidence>
<evidence type="ECO:0000259" key="10">
    <source>
        <dbReference type="PROSITE" id="PS51195"/>
    </source>
</evidence>
<dbReference type="InterPro" id="IPR001650">
    <property type="entry name" value="Helicase_C-like"/>
</dbReference>
<dbReference type="PROSITE" id="PS51195">
    <property type="entry name" value="Q_MOTIF"/>
    <property type="match status" value="1"/>
</dbReference>
<dbReference type="SUPFAM" id="SSF52540">
    <property type="entry name" value="P-loop containing nucleoside triphosphate hydrolases"/>
    <property type="match status" value="1"/>
</dbReference>
<dbReference type="InterPro" id="IPR014001">
    <property type="entry name" value="Helicase_ATP-bd"/>
</dbReference>
<keyword evidence="2 7" id="KW-0378">Hydrolase</keyword>
<dbReference type="Proteomes" id="UP000014680">
    <property type="component" value="Unassembled WGS sequence"/>
</dbReference>
<dbReference type="KEGG" id="eiv:EIN_044520"/>
<evidence type="ECO:0000256" key="5">
    <source>
        <dbReference type="ARBA" id="ARBA00022884"/>
    </source>
</evidence>
<feature type="domain" description="DEAD-box RNA helicase Q" evidence="10">
    <location>
        <begin position="25"/>
        <end position="53"/>
    </location>
</feature>
<dbReference type="Pfam" id="PF00270">
    <property type="entry name" value="DEAD"/>
    <property type="match status" value="1"/>
</dbReference>
<dbReference type="SMART" id="SM00487">
    <property type="entry name" value="DEXDc"/>
    <property type="match status" value="1"/>
</dbReference>
<dbReference type="RefSeq" id="XP_004253665.1">
    <property type="nucleotide sequence ID" value="XM_004253617.1"/>
</dbReference>
<dbReference type="GO" id="GO:0003724">
    <property type="term" value="F:RNA helicase activity"/>
    <property type="evidence" value="ECO:0007669"/>
    <property type="project" value="UniProtKB-EC"/>
</dbReference>
<feature type="domain" description="Helicase C-terminal" evidence="9">
    <location>
        <begin position="277"/>
        <end position="433"/>
    </location>
</feature>
<dbReference type="Gene3D" id="3.40.50.300">
    <property type="entry name" value="P-loop containing nucleotide triphosphate hydrolases"/>
    <property type="match status" value="2"/>
</dbReference>
<evidence type="ECO:0000256" key="6">
    <source>
        <dbReference type="PROSITE-ProRule" id="PRU00552"/>
    </source>
</evidence>
<dbReference type="OrthoDB" id="27107at2759"/>
<dbReference type="PANTHER" id="PTHR24031">
    <property type="entry name" value="RNA HELICASE"/>
    <property type="match status" value="1"/>
</dbReference>
<protein>
    <recommendedName>
        <fullName evidence="7">ATP-dependent RNA helicase</fullName>
        <ecNumber evidence="7">3.6.4.13</ecNumber>
    </recommendedName>
</protein>
<keyword evidence="4 7" id="KW-0067">ATP-binding</keyword>
<organism evidence="11 12">
    <name type="scientific">Entamoeba invadens IP1</name>
    <dbReference type="NCBI Taxonomy" id="370355"/>
    <lineage>
        <taxon>Eukaryota</taxon>
        <taxon>Amoebozoa</taxon>
        <taxon>Evosea</taxon>
        <taxon>Archamoebae</taxon>
        <taxon>Mastigamoebida</taxon>
        <taxon>Entamoebidae</taxon>
        <taxon>Entamoeba</taxon>
    </lineage>
</organism>
<evidence type="ECO:0000256" key="7">
    <source>
        <dbReference type="RuleBase" id="RU365068"/>
    </source>
</evidence>
<accession>A0A0A1TZB2</accession>
<dbReference type="PROSITE" id="PS51194">
    <property type="entry name" value="HELICASE_CTER"/>
    <property type="match status" value="1"/>
</dbReference>
<dbReference type="GO" id="GO:0005524">
    <property type="term" value="F:ATP binding"/>
    <property type="evidence" value="ECO:0007669"/>
    <property type="project" value="UniProtKB-UniRule"/>
</dbReference>
<proteinExistence type="inferred from homology"/>
<dbReference type="GO" id="GO:0016787">
    <property type="term" value="F:hydrolase activity"/>
    <property type="evidence" value="ECO:0007669"/>
    <property type="project" value="UniProtKB-KW"/>
</dbReference>
<dbReference type="InterPro" id="IPR011545">
    <property type="entry name" value="DEAD/DEAH_box_helicase_dom"/>
</dbReference>
<evidence type="ECO:0000313" key="11">
    <source>
        <dbReference type="EMBL" id="ELP86894.1"/>
    </source>
</evidence>
<dbReference type="GO" id="GO:0003723">
    <property type="term" value="F:RNA binding"/>
    <property type="evidence" value="ECO:0007669"/>
    <property type="project" value="UniProtKB-UniRule"/>
</dbReference>
<keyword evidence="3 7" id="KW-0347">Helicase</keyword>
<dbReference type="VEuPathDB" id="AmoebaDB:EIN_044520"/>
<keyword evidence="1 7" id="KW-0547">Nucleotide-binding</keyword>
<dbReference type="SMART" id="SM00490">
    <property type="entry name" value="HELICc"/>
    <property type="match status" value="1"/>
</dbReference>
<evidence type="ECO:0000313" key="12">
    <source>
        <dbReference type="Proteomes" id="UP000014680"/>
    </source>
</evidence>
<comment type="function">
    <text evidence="7">RNA helicase.</text>
</comment>
<dbReference type="InterPro" id="IPR027417">
    <property type="entry name" value="P-loop_NTPase"/>
</dbReference>
<dbReference type="OMA" id="EDPFCQV"/>
<dbReference type="GeneID" id="14885876"/>
<feature type="short sequence motif" description="Q motif" evidence="6">
    <location>
        <begin position="25"/>
        <end position="53"/>
    </location>
</feature>
<dbReference type="PROSITE" id="PS51192">
    <property type="entry name" value="HELICASE_ATP_BIND_1"/>
    <property type="match status" value="1"/>
</dbReference>
<evidence type="ECO:0000259" key="9">
    <source>
        <dbReference type="PROSITE" id="PS51194"/>
    </source>
</evidence>
<evidence type="ECO:0000256" key="4">
    <source>
        <dbReference type="ARBA" id="ARBA00022840"/>
    </source>
</evidence>